<evidence type="ECO:0000256" key="5">
    <source>
        <dbReference type="ARBA" id="ARBA00022840"/>
    </source>
</evidence>
<evidence type="ECO:0000313" key="12">
    <source>
        <dbReference type="EMBL" id="EDV24418.1"/>
    </source>
</evidence>
<evidence type="ECO:0000256" key="2">
    <source>
        <dbReference type="ARBA" id="ARBA00012532"/>
    </source>
</evidence>
<evidence type="ECO:0000256" key="1">
    <source>
        <dbReference type="ARBA" id="ARBA00006432"/>
    </source>
</evidence>
<evidence type="ECO:0000256" key="3">
    <source>
        <dbReference type="ARBA" id="ARBA00019043"/>
    </source>
</evidence>
<evidence type="ECO:0000256" key="7">
    <source>
        <dbReference type="ARBA" id="ARBA00023262"/>
    </source>
</evidence>
<organism evidence="12 13">
    <name type="scientific">Trichoplax adhaerens</name>
    <name type="common">Trichoplax reptans</name>
    <dbReference type="NCBI Taxonomy" id="10228"/>
    <lineage>
        <taxon>Eukaryota</taxon>
        <taxon>Metazoa</taxon>
        <taxon>Placozoa</taxon>
        <taxon>Uniplacotomia</taxon>
        <taxon>Trichoplacea</taxon>
        <taxon>Trichoplacidae</taxon>
        <taxon>Trichoplax</taxon>
    </lineage>
</organism>
<dbReference type="GO" id="GO:0016405">
    <property type="term" value="F:CoA-ligase activity"/>
    <property type="evidence" value="ECO:0000318"/>
    <property type="project" value="GO_Central"/>
</dbReference>
<dbReference type="STRING" id="10228.B3RXG4"/>
<dbReference type="CTD" id="6753521"/>
<dbReference type="GO" id="GO:0005524">
    <property type="term" value="F:ATP binding"/>
    <property type="evidence" value="ECO:0007669"/>
    <property type="project" value="UniProtKB-KW"/>
</dbReference>
<dbReference type="OrthoDB" id="10253869at2759"/>
<dbReference type="AlphaFoldDB" id="B3RXG4"/>
<evidence type="ECO:0000259" key="11">
    <source>
        <dbReference type="Pfam" id="PF13193"/>
    </source>
</evidence>
<dbReference type="OMA" id="HWVNIST"/>
<dbReference type="InterPro" id="IPR045851">
    <property type="entry name" value="AMP-bd_C_sf"/>
</dbReference>
<dbReference type="Gene3D" id="2.30.38.10">
    <property type="entry name" value="Luciferase, Domain 3"/>
    <property type="match status" value="1"/>
</dbReference>
<dbReference type="HOGENOM" id="CLU_000022_59_2_1"/>
<dbReference type="KEGG" id="tad:TRIADDRAFT_56199"/>
<sequence>MNIIYFQIDAATGRSYTYAQIKVLMKKFASALMRRGLKKGDVVAVYSPNIPEYPIVFFGTIAAGATVTTCNPLYTAKELAHQLELSGASHIFTVNLFAEKAKEAAALSHISNVYVLGSPTGDGITSFQDLLADDGSYYVPAKINPREDVAVLPFSSGVMLTHYNIISNVSQAAMKPFFNVDTDDVILALLPWFHIYGMVTILFVGIRYGSKVVSMSRFEPKAFLECIQKNKITVAPIVPPIAVFLSKHPLVSQFDVSSLKDVISAAAPLGKETQSSLTSRLGVSVRQGFGMTELSPVATVSPANESVPGSAGILVANTKGKVVDIETGKALPARKSGELCFKGPQVMKGYLKNQAATDKTIDQDGWLHTGDIGYYDESGNYFIVDRLKELIKYKGFQVPPAELEELLLTHPKIADVAVIGIPDVDAGELPKAFIVKKSDDLIAEEVIQFVAGEVGPHKKLRGGVEFIEAIPKSASGKILRRQLKAQEIEKYKKVNSTRF</sequence>
<comment type="similarity">
    <text evidence="1">Belongs to the ATP-dependent AMP-binding enzyme family.</text>
</comment>
<dbReference type="FunFam" id="3.30.300.30:FF:000007">
    <property type="entry name" value="4-coumarate--CoA ligase 2"/>
    <property type="match status" value="1"/>
</dbReference>
<dbReference type="RefSeq" id="XP_002112308.1">
    <property type="nucleotide sequence ID" value="XM_002112272.1"/>
</dbReference>
<dbReference type="PANTHER" id="PTHR24096:SF422">
    <property type="entry name" value="BCDNA.GH02901"/>
    <property type="match status" value="1"/>
</dbReference>
<dbReference type="PANTHER" id="PTHR24096">
    <property type="entry name" value="LONG-CHAIN-FATTY-ACID--COA LIGASE"/>
    <property type="match status" value="1"/>
</dbReference>
<dbReference type="GeneID" id="6753521"/>
<dbReference type="Proteomes" id="UP000009022">
    <property type="component" value="Unassembled WGS sequence"/>
</dbReference>
<dbReference type="EMBL" id="DS985245">
    <property type="protein sequence ID" value="EDV24418.1"/>
    <property type="molecule type" value="Genomic_DNA"/>
</dbReference>
<dbReference type="GO" id="GO:0008218">
    <property type="term" value="P:bioluminescence"/>
    <property type="evidence" value="ECO:0007669"/>
    <property type="project" value="UniProtKB-KW"/>
</dbReference>
<evidence type="ECO:0000256" key="6">
    <source>
        <dbReference type="ARBA" id="ARBA00023223"/>
    </source>
</evidence>
<gene>
    <name evidence="12" type="ORF">TRIADDRAFT_56199</name>
</gene>
<dbReference type="PhylomeDB" id="B3RXG4"/>
<dbReference type="Pfam" id="PF13193">
    <property type="entry name" value="AMP-binding_C"/>
    <property type="match status" value="1"/>
</dbReference>
<dbReference type="eggNOG" id="KOG1176">
    <property type="taxonomic scope" value="Eukaryota"/>
</dbReference>
<evidence type="ECO:0000256" key="8">
    <source>
        <dbReference type="ARBA" id="ARBA00048497"/>
    </source>
</evidence>
<dbReference type="InterPro" id="IPR025110">
    <property type="entry name" value="AMP-bd_C"/>
</dbReference>
<evidence type="ECO:0000256" key="4">
    <source>
        <dbReference type="ARBA" id="ARBA00022741"/>
    </source>
</evidence>
<keyword evidence="4" id="KW-0547">Nucleotide-binding</keyword>
<evidence type="ECO:0000313" key="13">
    <source>
        <dbReference type="Proteomes" id="UP000009022"/>
    </source>
</evidence>
<dbReference type="Gene3D" id="3.30.300.30">
    <property type="match status" value="1"/>
</dbReference>
<keyword evidence="13" id="KW-1185">Reference proteome</keyword>
<keyword evidence="7" id="KW-0599">Photoprotein</keyword>
<keyword evidence="9" id="KW-1133">Transmembrane helix</keyword>
<proteinExistence type="inferred from homology"/>
<dbReference type="Gene3D" id="3.40.50.980">
    <property type="match status" value="2"/>
</dbReference>
<keyword evidence="6" id="KW-0455">Luminescence</keyword>
<accession>B3RXG4</accession>
<name>B3RXG4_TRIAD</name>
<dbReference type="Pfam" id="PF00501">
    <property type="entry name" value="AMP-binding"/>
    <property type="match status" value="1"/>
</dbReference>
<keyword evidence="5" id="KW-0067">ATP-binding</keyword>
<evidence type="ECO:0000259" key="10">
    <source>
        <dbReference type="Pfam" id="PF00501"/>
    </source>
</evidence>
<feature type="domain" description="AMP-binding enzyme C-terminal" evidence="11">
    <location>
        <begin position="402"/>
        <end position="477"/>
    </location>
</feature>
<dbReference type="EC" id="1.13.12.7" evidence="2"/>
<keyword evidence="9" id="KW-0812">Transmembrane</keyword>
<dbReference type="InterPro" id="IPR000873">
    <property type="entry name" value="AMP-dep_synth/lig_dom"/>
</dbReference>
<dbReference type="FunCoup" id="B3RXG4">
    <property type="interactions" value="751"/>
</dbReference>
<evidence type="ECO:0000256" key="9">
    <source>
        <dbReference type="SAM" id="Phobius"/>
    </source>
</evidence>
<feature type="domain" description="AMP-dependent synthetase/ligase" evidence="10">
    <location>
        <begin position="11"/>
        <end position="351"/>
    </location>
</feature>
<dbReference type="InParanoid" id="B3RXG4"/>
<protein>
    <recommendedName>
        <fullName evidence="3">Luciferin 4-monooxygenase</fullName>
        <ecNumber evidence="2">1.13.12.7</ecNumber>
    </recommendedName>
</protein>
<reference evidence="12 13" key="1">
    <citation type="journal article" date="2008" name="Nature">
        <title>The Trichoplax genome and the nature of placozoans.</title>
        <authorList>
            <person name="Srivastava M."/>
            <person name="Begovic E."/>
            <person name="Chapman J."/>
            <person name="Putnam N.H."/>
            <person name="Hellsten U."/>
            <person name="Kawashima T."/>
            <person name="Kuo A."/>
            <person name="Mitros T."/>
            <person name="Salamov A."/>
            <person name="Carpenter M.L."/>
            <person name="Signorovitch A.Y."/>
            <person name="Moreno M.A."/>
            <person name="Kamm K."/>
            <person name="Grimwood J."/>
            <person name="Schmutz J."/>
            <person name="Shapiro H."/>
            <person name="Grigoriev I.V."/>
            <person name="Buss L.W."/>
            <person name="Schierwater B."/>
            <person name="Dellaporta S.L."/>
            <person name="Rokhsar D.S."/>
        </authorList>
    </citation>
    <scope>NUCLEOTIDE SEQUENCE [LARGE SCALE GENOMIC DNA]</scope>
    <source>
        <strain evidence="12 13">Grell-BS-1999</strain>
    </source>
</reference>
<keyword evidence="9" id="KW-0472">Membrane</keyword>
<dbReference type="SUPFAM" id="SSF56801">
    <property type="entry name" value="Acetyl-CoA synthetase-like"/>
    <property type="match status" value="1"/>
</dbReference>
<feature type="transmembrane region" description="Helical" evidence="9">
    <location>
        <begin position="185"/>
        <end position="208"/>
    </location>
</feature>
<comment type="catalytic activity">
    <reaction evidence="8">
        <text>firefly D-luciferin + ATP + O2 = firefly oxyluciferin + hnu + AMP + CO2 + diphosphate</text>
        <dbReference type="Rhea" id="RHEA:10732"/>
        <dbReference type="ChEBI" id="CHEBI:15379"/>
        <dbReference type="ChEBI" id="CHEBI:16526"/>
        <dbReference type="ChEBI" id="CHEBI:16792"/>
        <dbReference type="ChEBI" id="CHEBI:30212"/>
        <dbReference type="ChEBI" id="CHEBI:30616"/>
        <dbReference type="ChEBI" id="CHEBI:33019"/>
        <dbReference type="ChEBI" id="CHEBI:58038"/>
        <dbReference type="ChEBI" id="CHEBI:456215"/>
        <dbReference type="EC" id="1.13.12.7"/>
    </reaction>
</comment>
<dbReference type="FunFam" id="3.40.50.12780:FF:000003">
    <property type="entry name" value="Long-chain-fatty-acid--CoA ligase FadD"/>
    <property type="match status" value="1"/>
</dbReference>